<evidence type="ECO:0000313" key="2">
    <source>
        <dbReference type="Proteomes" id="UP000504610"/>
    </source>
</evidence>
<sequence>MASFDMIADLKPKKNMWKIRVKIIRIWKQYSVVGGESIEMVLVDSNGDKIHGCFKKDEVAQYEGLIGESESKLMANFIVTQSCGSYRTTPHPYKIVFLPTTRVRNCEDLPRNLTGFNPVNYKDLMSGNLDGDFLVDVMGQVLEISHLDVVSVHGKDTPKLALELRNIEDDRLPIVLWGKFPEDVNDAVLRGNEHSVSNAYNVSVVALNPAMSEVQEFKRVLPNDGLSLTIMESKPLAPVTSEIDKDDFFLHTPRKTIAEAKASRQAEKCIVMCTIAGIDSYMGW</sequence>
<evidence type="ECO:0000313" key="3">
    <source>
        <dbReference type="RefSeq" id="XP_056853875.1"/>
    </source>
</evidence>
<name>A0A9W3CQQ8_RAPSA</name>
<dbReference type="KEGG" id="rsz:108835425"/>
<gene>
    <name evidence="3" type="primary">LOC108835425</name>
</gene>
<dbReference type="Pfam" id="PF02721">
    <property type="entry name" value="DUF223"/>
    <property type="match status" value="1"/>
</dbReference>
<keyword evidence="2" id="KW-1185">Reference proteome</keyword>
<dbReference type="SUPFAM" id="SSF50249">
    <property type="entry name" value="Nucleic acid-binding proteins"/>
    <property type="match status" value="2"/>
</dbReference>
<evidence type="ECO:0000259" key="1">
    <source>
        <dbReference type="Pfam" id="PF02721"/>
    </source>
</evidence>
<dbReference type="GeneID" id="108835425"/>
<dbReference type="PANTHER" id="PTHR47165:SF4">
    <property type="entry name" value="OS03G0429900 PROTEIN"/>
    <property type="match status" value="1"/>
</dbReference>
<organism evidence="2 3">
    <name type="scientific">Raphanus sativus</name>
    <name type="common">Radish</name>
    <name type="synonym">Raphanus raphanistrum var. sativus</name>
    <dbReference type="NCBI Taxonomy" id="3726"/>
    <lineage>
        <taxon>Eukaryota</taxon>
        <taxon>Viridiplantae</taxon>
        <taxon>Streptophyta</taxon>
        <taxon>Embryophyta</taxon>
        <taxon>Tracheophyta</taxon>
        <taxon>Spermatophyta</taxon>
        <taxon>Magnoliopsida</taxon>
        <taxon>eudicotyledons</taxon>
        <taxon>Gunneridae</taxon>
        <taxon>Pentapetalae</taxon>
        <taxon>rosids</taxon>
        <taxon>malvids</taxon>
        <taxon>Brassicales</taxon>
        <taxon>Brassicaceae</taxon>
        <taxon>Brassiceae</taxon>
        <taxon>Raphanus</taxon>
    </lineage>
</organism>
<proteinExistence type="predicted"/>
<dbReference type="CDD" id="cd04481">
    <property type="entry name" value="RPA1_DBD_B_like"/>
    <property type="match status" value="1"/>
</dbReference>
<accession>A0A9W3CQQ8</accession>
<dbReference type="Proteomes" id="UP000504610">
    <property type="component" value="Unplaced"/>
</dbReference>
<dbReference type="Gene3D" id="2.40.50.140">
    <property type="entry name" value="Nucleic acid-binding proteins"/>
    <property type="match status" value="2"/>
</dbReference>
<dbReference type="AlphaFoldDB" id="A0A9W3CQQ8"/>
<dbReference type="PANTHER" id="PTHR47165">
    <property type="entry name" value="OS03G0429900 PROTEIN"/>
    <property type="match status" value="1"/>
</dbReference>
<protein>
    <submittedName>
        <fullName evidence="3">Uncharacterized protein LOC108835425</fullName>
    </submittedName>
</protein>
<dbReference type="InterPro" id="IPR003871">
    <property type="entry name" value="RFA1B/D_OB_1st"/>
</dbReference>
<feature type="domain" description="Replication protein A 70 kDa DNA-binding subunit B/D first OB fold" evidence="1">
    <location>
        <begin position="4"/>
        <end position="106"/>
    </location>
</feature>
<dbReference type="InterPro" id="IPR012340">
    <property type="entry name" value="NA-bd_OB-fold"/>
</dbReference>
<dbReference type="CDD" id="cd04480">
    <property type="entry name" value="RPA1_DBD_A_like"/>
    <property type="match status" value="1"/>
</dbReference>
<reference evidence="3" key="1">
    <citation type="submission" date="2025-08" db="UniProtKB">
        <authorList>
            <consortium name="RefSeq"/>
        </authorList>
    </citation>
    <scope>IDENTIFICATION</scope>
    <source>
        <tissue evidence="3">Leaf</tissue>
    </source>
</reference>
<dbReference type="OrthoDB" id="1081723at2759"/>
<dbReference type="RefSeq" id="XP_056853875.1">
    <property type="nucleotide sequence ID" value="XM_056997895.1"/>
</dbReference>